<accession>A0ABX1V9M0</accession>
<name>A0ABX1V9M0_9PLAN</name>
<dbReference type="PANTHER" id="PTHR42280:SF1">
    <property type="entry name" value="CITG FAMILY PROTEIN"/>
    <property type="match status" value="1"/>
</dbReference>
<dbReference type="Proteomes" id="UP000609651">
    <property type="component" value="Unassembled WGS sequence"/>
</dbReference>
<dbReference type="PANTHER" id="PTHR42280">
    <property type="entry name" value="CITG FAMILY PROTEIN"/>
    <property type="match status" value="1"/>
</dbReference>
<proteinExistence type="predicted"/>
<gene>
    <name evidence="1" type="ORF">LzC2_06500</name>
</gene>
<dbReference type="Gene3D" id="1.10.4200.10">
    <property type="entry name" value="Triphosphoribosyl-dephospho-CoA protein"/>
    <property type="match status" value="1"/>
</dbReference>
<evidence type="ECO:0000313" key="1">
    <source>
        <dbReference type="EMBL" id="NNJ24592.1"/>
    </source>
</evidence>
<evidence type="ECO:0008006" key="3">
    <source>
        <dbReference type="Google" id="ProtNLM"/>
    </source>
</evidence>
<evidence type="ECO:0000313" key="2">
    <source>
        <dbReference type="Proteomes" id="UP000609651"/>
    </source>
</evidence>
<sequence length="309" mass="33251">MDGREPAAAAVIELPNLARRACLTECTARKPGNVYPGANFDDLTHAHFVTAAGVAAETLPAAATIGVGPAVLNCVRETRRECGTNVNLGIALLLAPLCATPPRRSPAATLAATTVDDAVAVYEAIRLANPGGLGDAAEQDVRSEPTVTLLETMRLAADRDGVAKAWATDFNGVWCDVVGLEHVFNQAPRTHRLAWEDATLLIYLSRLRTTPDTHIARRCGEGAAIAIRDAVRERHQPHRPDDGPLAERPWVRTLDGLLRTGRPRRNPGTTADLTCAALFWAARDGRIELPTEEELAAQAAHLVREANRR</sequence>
<dbReference type="Pfam" id="PF01874">
    <property type="entry name" value="CitG"/>
    <property type="match status" value="1"/>
</dbReference>
<keyword evidence="2" id="KW-1185">Reference proteome</keyword>
<dbReference type="EMBL" id="WTPX01000012">
    <property type="protein sequence ID" value="NNJ24592.1"/>
    <property type="molecule type" value="Genomic_DNA"/>
</dbReference>
<comment type="caution">
    <text evidence="1">The sequence shown here is derived from an EMBL/GenBank/DDBJ whole genome shotgun (WGS) entry which is preliminary data.</text>
</comment>
<dbReference type="InterPro" id="IPR002736">
    <property type="entry name" value="CitG"/>
</dbReference>
<reference evidence="1 2" key="1">
    <citation type="journal article" date="2020" name="Syst. Appl. Microbiol.">
        <title>Alienimonas chondri sp. nov., a novel planctomycete isolated from the biofilm of the red alga Chondrus crispus.</title>
        <authorList>
            <person name="Vitorino I."/>
            <person name="Albuquerque L."/>
            <person name="Wiegand S."/>
            <person name="Kallscheuer N."/>
            <person name="da Costa M.S."/>
            <person name="Lobo-da-Cunha A."/>
            <person name="Jogler C."/>
            <person name="Lage O.M."/>
        </authorList>
    </citation>
    <scope>NUCLEOTIDE SEQUENCE [LARGE SCALE GENOMIC DNA]</scope>
    <source>
        <strain evidence="1 2">LzC2</strain>
    </source>
</reference>
<protein>
    <recommendedName>
        <fullName evidence="3">Triphosphoribosyl-dephospho-CoA synthase</fullName>
    </recommendedName>
</protein>
<organism evidence="1 2">
    <name type="scientific">Alienimonas chondri</name>
    <dbReference type="NCBI Taxonomy" id="2681879"/>
    <lineage>
        <taxon>Bacteria</taxon>
        <taxon>Pseudomonadati</taxon>
        <taxon>Planctomycetota</taxon>
        <taxon>Planctomycetia</taxon>
        <taxon>Planctomycetales</taxon>
        <taxon>Planctomycetaceae</taxon>
        <taxon>Alienimonas</taxon>
    </lineage>
</organism>